<dbReference type="InterPro" id="IPR000253">
    <property type="entry name" value="FHA_dom"/>
</dbReference>
<dbReference type="Pfam" id="PF00498">
    <property type="entry name" value="FHA"/>
    <property type="match status" value="1"/>
</dbReference>
<evidence type="ECO:0000256" key="1">
    <source>
        <dbReference type="ARBA" id="ARBA00022553"/>
    </source>
</evidence>
<dbReference type="SUPFAM" id="SSF49879">
    <property type="entry name" value="SMAD/FHA domain"/>
    <property type="match status" value="1"/>
</dbReference>
<dbReference type="SMART" id="SM00240">
    <property type="entry name" value="FHA"/>
    <property type="match status" value="1"/>
</dbReference>
<feature type="region of interest" description="Disordered" evidence="2">
    <location>
        <begin position="211"/>
        <end position="269"/>
    </location>
</feature>
<reference evidence="4 5" key="1">
    <citation type="submission" date="2021-10" db="EMBL/GenBank/DDBJ databases">
        <title>Streptomyces sp. strain SMC 277, a novel streptomycete isolated from soil.</title>
        <authorList>
            <person name="Chanama M."/>
        </authorList>
    </citation>
    <scope>NUCLEOTIDE SEQUENCE [LARGE SCALE GENOMIC DNA]</scope>
    <source>
        <strain evidence="4 5">SMC 277</strain>
    </source>
</reference>
<organism evidence="4 5">
    <name type="scientific">Streptomyces antimicrobicus</name>
    <dbReference type="NCBI Taxonomy" id="2883108"/>
    <lineage>
        <taxon>Bacteria</taxon>
        <taxon>Bacillati</taxon>
        <taxon>Actinomycetota</taxon>
        <taxon>Actinomycetes</taxon>
        <taxon>Kitasatosporales</taxon>
        <taxon>Streptomycetaceae</taxon>
        <taxon>Streptomyces</taxon>
    </lineage>
</organism>
<keyword evidence="5" id="KW-1185">Reference proteome</keyword>
<evidence type="ECO:0000256" key="2">
    <source>
        <dbReference type="SAM" id="MobiDB-lite"/>
    </source>
</evidence>
<feature type="compositionally biased region" description="Gly residues" evidence="2">
    <location>
        <begin position="238"/>
        <end position="254"/>
    </location>
</feature>
<keyword evidence="1" id="KW-0597">Phosphoprotein</keyword>
<protein>
    <submittedName>
        <fullName evidence="4">FHA domain-containing protein</fullName>
    </submittedName>
</protein>
<dbReference type="PROSITE" id="PS50006">
    <property type="entry name" value="FHA_DOMAIN"/>
    <property type="match status" value="1"/>
</dbReference>
<evidence type="ECO:0000313" key="5">
    <source>
        <dbReference type="Proteomes" id="UP001199054"/>
    </source>
</evidence>
<name>A0ABS8BE29_9ACTN</name>
<comment type="caution">
    <text evidence="4">The sequence shown here is derived from an EMBL/GenBank/DDBJ whole genome shotgun (WGS) entry which is preliminary data.</text>
</comment>
<feature type="region of interest" description="Disordered" evidence="2">
    <location>
        <begin position="156"/>
        <end position="177"/>
    </location>
</feature>
<feature type="domain" description="FHA" evidence="3">
    <location>
        <begin position="119"/>
        <end position="169"/>
    </location>
</feature>
<feature type="compositionally biased region" description="Low complexity" evidence="2">
    <location>
        <begin position="218"/>
        <end position="237"/>
    </location>
</feature>
<feature type="compositionally biased region" description="Low complexity" evidence="2">
    <location>
        <begin position="156"/>
        <end position="171"/>
    </location>
</feature>
<dbReference type="InterPro" id="IPR050923">
    <property type="entry name" value="Cell_Proc_Reg/RNA_Proc"/>
</dbReference>
<gene>
    <name evidence="4" type="ORF">LG632_26515</name>
</gene>
<feature type="non-terminal residue" evidence="4">
    <location>
        <position position="269"/>
    </location>
</feature>
<proteinExistence type="predicted"/>
<dbReference type="Gene3D" id="2.60.200.20">
    <property type="match status" value="1"/>
</dbReference>
<dbReference type="PANTHER" id="PTHR23308">
    <property type="entry name" value="NUCLEAR INHIBITOR OF PROTEIN PHOSPHATASE-1"/>
    <property type="match status" value="1"/>
</dbReference>
<sequence>MQIRLTVLGPRSGHQQLARPSCDVLVTAPVGTALAAVAAGLVSTVGGPDTGGTVVLYSGQERLDPQRRILGEPPLVDGAVVAVHQPATEHAEAGGAVAELHVVAGPDAGGVHLLHPGAIRVGRSAEADVPLDDPDVSRLHCAVTVTEDGRVSVADLSSTNGTTLNGTELGTAPVPFPPGALLRTGESTLRLSPPTRTTRLPLVPDLEGHLTLRGGAAGTAPDGADGPEPGDPAATGATGDGGGTGAAGGTGITGAGEAARSTGITAPAG</sequence>
<dbReference type="InterPro" id="IPR008984">
    <property type="entry name" value="SMAD_FHA_dom_sf"/>
</dbReference>
<dbReference type="CDD" id="cd00060">
    <property type="entry name" value="FHA"/>
    <property type="match status" value="1"/>
</dbReference>
<dbReference type="EMBL" id="JAJAUY010000158">
    <property type="protein sequence ID" value="MCB5182900.1"/>
    <property type="molecule type" value="Genomic_DNA"/>
</dbReference>
<accession>A0ABS8BE29</accession>
<evidence type="ECO:0000313" key="4">
    <source>
        <dbReference type="EMBL" id="MCB5182900.1"/>
    </source>
</evidence>
<dbReference type="RefSeq" id="WP_226730085.1">
    <property type="nucleotide sequence ID" value="NZ_JAJAUY010000158.1"/>
</dbReference>
<evidence type="ECO:0000259" key="3">
    <source>
        <dbReference type="PROSITE" id="PS50006"/>
    </source>
</evidence>
<dbReference type="Proteomes" id="UP001199054">
    <property type="component" value="Unassembled WGS sequence"/>
</dbReference>